<accession>A0AAP0AYL3</accession>
<feature type="compositionally biased region" description="Basic and acidic residues" evidence="2">
    <location>
        <begin position="207"/>
        <end position="223"/>
    </location>
</feature>
<feature type="region of interest" description="Disordered" evidence="2">
    <location>
        <begin position="273"/>
        <end position="316"/>
    </location>
</feature>
<feature type="compositionally biased region" description="Pro residues" evidence="2">
    <location>
        <begin position="273"/>
        <end position="283"/>
    </location>
</feature>
<proteinExistence type="predicted"/>
<dbReference type="GO" id="GO:0003676">
    <property type="term" value="F:nucleic acid binding"/>
    <property type="evidence" value="ECO:0007669"/>
    <property type="project" value="InterPro"/>
</dbReference>
<sequence length="332" mass="38174">MYHGTENAVKTEEWLEAIQEMLAGISCPVQQAVPLATSALDSHAWRWWKSMMDSTYADRDPSEISWEEFSESVLGHFVTDTDRDELEERFLNLKQGTRSVIEYQREFSHLARFTGFHDLEDRRYAKKFYRGLRDSVRQALLFISHGSSTEIIEMAKKHEADQLMTQSRGKRPLDGPWHGESSRGPQRGKVIGFKRGGGRRRPNYRQENYRQENYRQENYRQEQRPPPVYAPPPLQIHGPIGQEDQGQRQVVCFGCHQPGHYRADCPQQFRQLPPPPPPPPVAPPAYQGRGRGRGRGRGLGHHGRGRGRDQMYALDLAVPRNPEEVITGNLKP</sequence>
<dbReference type="InterPro" id="IPR036875">
    <property type="entry name" value="Znf_CCHC_sf"/>
</dbReference>
<evidence type="ECO:0000313" key="4">
    <source>
        <dbReference type="EMBL" id="KAK8919326.1"/>
    </source>
</evidence>
<keyword evidence="1" id="KW-0479">Metal-binding</keyword>
<dbReference type="Pfam" id="PF03732">
    <property type="entry name" value="Retrotrans_gag"/>
    <property type="match status" value="1"/>
</dbReference>
<dbReference type="GO" id="GO:0008270">
    <property type="term" value="F:zinc ion binding"/>
    <property type="evidence" value="ECO:0007669"/>
    <property type="project" value="UniProtKB-KW"/>
</dbReference>
<dbReference type="Gene3D" id="4.10.60.10">
    <property type="entry name" value="Zinc finger, CCHC-type"/>
    <property type="match status" value="1"/>
</dbReference>
<gene>
    <name evidence="4" type="ORF">KSP39_PZI022024</name>
</gene>
<keyword evidence="1" id="KW-0863">Zinc-finger</keyword>
<feature type="region of interest" description="Disordered" evidence="2">
    <location>
        <begin position="167"/>
        <end position="230"/>
    </location>
</feature>
<dbReference type="PANTHER" id="PTHR15503">
    <property type="entry name" value="LDOC1 RELATED"/>
    <property type="match status" value="1"/>
</dbReference>
<organism evidence="4 5">
    <name type="scientific">Platanthera zijinensis</name>
    <dbReference type="NCBI Taxonomy" id="2320716"/>
    <lineage>
        <taxon>Eukaryota</taxon>
        <taxon>Viridiplantae</taxon>
        <taxon>Streptophyta</taxon>
        <taxon>Embryophyta</taxon>
        <taxon>Tracheophyta</taxon>
        <taxon>Spermatophyta</taxon>
        <taxon>Magnoliopsida</taxon>
        <taxon>Liliopsida</taxon>
        <taxon>Asparagales</taxon>
        <taxon>Orchidaceae</taxon>
        <taxon>Orchidoideae</taxon>
        <taxon>Orchideae</taxon>
        <taxon>Orchidinae</taxon>
        <taxon>Platanthera</taxon>
    </lineage>
</organism>
<dbReference type="PROSITE" id="PS50158">
    <property type="entry name" value="ZF_CCHC"/>
    <property type="match status" value="1"/>
</dbReference>
<evidence type="ECO:0000313" key="5">
    <source>
        <dbReference type="Proteomes" id="UP001418222"/>
    </source>
</evidence>
<keyword evidence="1" id="KW-0862">Zinc</keyword>
<name>A0AAP0AYL3_9ASPA</name>
<dbReference type="SUPFAM" id="SSF57756">
    <property type="entry name" value="Retrovirus zinc finger-like domains"/>
    <property type="match status" value="1"/>
</dbReference>
<dbReference type="AlphaFoldDB" id="A0AAP0AYL3"/>
<dbReference type="Proteomes" id="UP001418222">
    <property type="component" value="Unassembled WGS sequence"/>
</dbReference>
<evidence type="ECO:0000256" key="2">
    <source>
        <dbReference type="SAM" id="MobiDB-lite"/>
    </source>
</evidence>
<evidence type="ECO:0000256" key="1">
    <source>
        <dbReference type="PROSITE-ProRule" id="PRU00047"/>
    </source>
</evidence>
<protein>
    <recommendedName>
        <fullName evidence="3">CCHC-type domain-containing protein</fullName>
    </recommendedName>
</protein>
<feature type="domain" description="CCHC-type" evidence="3">
    <location>
        <begin position="252"/>
        <end position="267"/>
    </location>
</feature>
<dbReference type="InterPro" id="IPR001878">
    <property type="entry name" value="Znf_CCHC"/>
</dbReference>
<dbReference type="PANTHER" id="PTHR15503:SF22">
    <property type="entry name" value="TRANSPOSON TY3-I GAG POLYPROTEIN"/>
    <property type="match status" value="1"/>
</dbReference>
<dbReference type="EMBL" id="JBBWWQ010000019">
    <property type="protein sequence ID" value="KAK8919326.1"/>
    <property type="molecule type" value="Genomic_DNA"/>
</dbReference>
<reference evidence="4 5" key="1">
    <citation type="journal article" date="2022" name="Nat. Plants">
        <title>Genomes of leafy and leafless Platanthera orchids illuminate the evolution of mycoheterotrophy.</title>
        <authorList>
            <person name="Li M.H."/>
            <person name="Liu K.W."/>
            <person name="Li Z."/>
            <person name="Lu H.C."/>
            <person name="Ye Q.L."/>
            <person name="Zhang D."/>
            <person name="Wang J.Y."/>
            <person name="Li Y.F."/>
            <person name="Zhong Z.M."/>
            <person name="Liu X."/>
            <person name="Yu X."/>
            <person name="Liu D.K."/>
            <person name="Tu X.D."/>
            <person name="Liu B."/>
            <person name="Hao Y."/>
            <person name="Liao X.Y."/>
            <person name="Jiang Y.T."/>
            <person name="Sun W.H."/>
            <person name="Chen J."/>
            <person name="Chen Y.Q."/>
            <person name="Ai Y."/>
            <person name="Zhai J.W."/>
            <person name="Wu S.S."/>
            <person name="Zhou Z."/>
            <person name="Hsiao Y.Y."/>
            <person name="Wu W.L."/>
            <person name="Chen Y.Y."/>
            <person name="Lin Y.F."/>
            <person name="Hsu J.L."/>
            <person name="Li C.Y."/>
            <person name="Wang Z.W."/>
            <person name="Zhao X."/>
            <person name="Zhong W.Y."/>
            <person name="Ma X.K."/>
            <person name="Ma L."/>
            <person name="Huang J."/>
            <person name="Chen G.Z."/>
            <person name="Huang M.Z."/>
            <person name="Huang L."/>
            <person name="Peng D.H."/>
            <person name="Luo Y.B."/>
            <person name="Zou S.Q."/>
            <person name="Chen S.P."/>
            <person name="Lan S."/>
            <person name="Tsai W.C."/>
            <person name="Van de Peer Y."/>
            <person name="Liu Z.J."/>
        </authorList>
    </citation>
    <scope>NUCLEOTIDE SEQUENCE [LARGE SCALE GENOMIC DNA]</scope>
    <source>
        <strain evidence="4">Lor287</strain>
    </source>
</reference>
<dbReference type="SMART" id="SM00343">
    <property type="entry name" value="ZnF_C2HC"/>
    <property type="match status" value="1"/>
</dbReference>
<feature type="compositionally biased region" description="Basic residues" evidence="2">
    <location>
        <begin position="290"/>
        <end position="305"/>
    </location>
</feature>
<evidence type="ECO:0000259" key="3">
    <source>
        <dbReference type="PROSITE" id="PS50158"/>
    </source>
</evidence>
<comment type="caution">
    <text evidence="4">The sequence shown here is derived from an EMBL/GenBank/DDBJ whole genome shotgun (WGS) entry which is preliminary data.</text>
</comment>
<dbReference type="InterPro" id="IPR032567">
    <property type="entry name" value="RTL1-rel"/>
</dbReference>
<keyword evidence="5" id="KW-1185">Reference proteome</keyword>
<dbReference type="InterPro" id="IPR005162">
    <property type="entry name" value="Retrotrans_gag_dom"/>
</dbReference>